<keyword evidence="11 14" id="KW-1133">Transmembrane helix</keyword>
<comment type="caution">
    <text evidence="17">The sequence shown here is derived from an EMBL/GenBank/DDBJ whole genome shotgun (WGS) entry which is preliminary data.</text>
</comment>
<evidence type="ECO:0000256" key="8">
    <source>
        <dbReference type="ARBA" id="ARBA00022741"/>
    </source>
</evidence>
<dbReference type="SUPFAM" id="SSF55874">
    <property type="entry name" value="ATPase domain of HSP90 chaperone/DNA topoisomerase II/histidine kinase"/>
    <property type="match status" value="1"/>
</dbReference>
<dbReference type="PROSITE" id="PS50109">
    <property type="entry name" value="HIS_KIN"/>
    <property type="match status" value="1"/>
</dbReference>
<dbReference type="Pfam" id="PF02518">
    <property type="entry name" value="HATPase_c"/>
    <property type="match status" value="1"/>
</dbReference>
<organism evidence="17 18">
    <name type="scientific">Cohnella thailandensis</name>
    <dbReference type="NCBI Taxonomy" id="557557"/>
    <lineage>
        <taxon>Bacteria</taxon>
        <taxon>Bacillati</taxon>
        <taxon>Bacillota</taxon>
        <taxon>Bacilli</taxon>
        <taxon>Bacillales</taxon>
        <taxon>Paenibacillaceae</taxon>
        <taxon>Cohnella</taxon>
    </lineage>
</organism>
<dbReference type="Gene3D" id="3.30.565.10">
    <property type="entry name" value="Histidine kinase-like ATPase, C-terminal domain"/>
    <property type="match status" value="1"/>
</dbReference>
<dbReference type="PANTHER" id="PTHR45528">
    <property type="entry name" value="SENSOR HISTIDINE KINASE CPXA"/>
    <property type="match status" value="1"/>
</dbReference>
<evidence type="ECO:0000256" key="9">
    <source>
        <dbReference type="ARBA" id="ARBA00022777"/>
    </source>
</evidence>
<evidence type="ECO:0000313" key="17">
    <source>
        <dbReference type="EMBL" id="MBB6634059.1"/>
    </source>
</evidence>
<keyword evidence="10" id="KW-0067">ATP-binding</keyword>
<dbReference type="CDD" id="cd00082">
    <property type="entry name" value="HisKA"/>
    <property type="match status" value="1"/>
</dbReference>
<dbReference type="Pfam" id="PF00512">
    <property type="entry name" value="HisKA"/>
    <property type="match status" value="1"/>
</dbReference>
<dbReference type="Gene3D" id="1.10.287.130">
    <property type="match status" value="1"/>
</dbReference>
<proteinExistence type="predicted"/>
<evidence type="ECO:0000256" key="10">
    <source>
        <dbReference type="ARBA" id="ARBA00022840"/>
    </source>
</evidence>
<evidence type="ECO:0000256" key="12">
    <source>
        <dbReference type="ARBA" id="ARBA00023012"/>
    </source>
</evidence>
<reference evidence="17 18" key="1">
    <citation type="submission" date="2020-08" db="EMBL/GenBank/DDBJ databases">
        <title>Cohnella phylogeny.</title>
        <authorList>
            <person name="Dunlap C."/>
        </authorList>
    </citation>
    <scope>NUCLEOTIDE SEQUENCE [LARGE SCALE GENOMIC DNA]</scope>
    <source>
        <strain evidence="17 18">DSM 25241</strain>
    </source>
</reference>
<dbReference type="InterPro" id="IPR036890">
    <property type="entry name" value="HATPase_C_sf"/>
</dbReference>
<keyword evidence="4" id="KW-1003">Cell membrane</keyword>
<dbReference type="GO" id="GO:0005524">
    <property type="term" value="F:ATP binding"/>
    <property type="evidence" value="ECO:0007669"/>
    <property type="project" value="UniProtKB-KW"/>
</dbReference>
<dbReference type="InterPro" id="IPR003660">
    <property type="entry name" value="HAMP_dom"/>
</dbReference>
<dbReference type="InterPro" id="IPR003661">
    <property type="entry name" value="HisK_dim/P_dom"/>
</dbReference>
<evidence type="ECO:0000256" key="1">
    <source>
        <dbReference type="ARBA" id="ARBA00000085"/>
    </source>
</evidence>
<evidence type="ECO:0000313" key="18">
    <source>
        <dbReference type="Proteomes" id="UP000535838"/>
    </source>
</evidence>
<keyword evidence="13 14" id="KW-0472">Membrane</keyword>
<accession>A0A841SSV7</accession>
<dbReference type="PROSITE" id="PS50885">
    <property type="entry name" value="HAMP"/>
    <property type="match status" value="1"/>
</dbReference>
<evidence type="ECO:0000256" key="6">
    <source>
        <dbReference type="ARBA" id="ARBA00022679"/>
    </source>
</evidence>
<dbReference type="GO" id="GO:0000155">
    <property type="term" value="F:phosphorelay sensor kinase activity"/>
    <property type="evidence" value="ECO:0007669"/>
    <property type="project" value="InterPro"/>
</dbReference>
<keyword evidence="5" id="KW-0597">Phosphoprotein</keyword>
<feature type="transmembrane region" description="Helical" evidence="14">
    <location>
        <begin position="154"/>
        <end position="176"/>
    </location>
</feature>
<sequence>MSAILLLPIIISLSSLSYTFLGGFLKSGESSEPKYGNASQMESLWHEEAGQLRGGENERIERRLRELKERYPEASMFWVDGAGETRLVLASGEEGYPVPERWTASEAIRFMKASVNGDPFTVVAFLGEEHEGPDFMVLQMPRELFLSTEPTGSVIYYGLFVMALFFLFVMVSLLFFRRIRRRLLRLQWAMTLRGDGGLPRPIEQSKQDEIGQLEGAFNAMATHLEESREREREEESLRKQLIANLSHDLRTPLTVMNGHLHSLKRDNLSADGQEALKQLSGKVGDMASLIDNLLSYTLMTSGKYPLRLETTDVLRLVRESAAAWYPLWEKEGIEADIDLEKTGGPLEWRIDREGFKRVLDNLFQNVVRHAADGGYLGITVEGEGNGRSIAIADRGQGGLPSGKGAGIGLAIVGYLLKEMELDYRMERSETGTTVRIQPRGG</sequence>
<feature type="domain" description="HAMP" evidence="16">
    <location>
        <begin position="177"/>
        <end position="229"/>
    </location>
</feature>
<evidence type="ECO:0000256" key="4">
    <source>
        <dbReference type="ARBA" id="ARBA00022475"/>
    </source>
</evidence>
<gene>
    <name evidence="17" type="ORF">H7B67_08060</name>
</gene>
<name>A0A841SSV7_9BACL</name>
<keyword evidence="9 17" id="KW-0418">Kinase</keyword>
<dbReference type="SMART" id="SM00387">
    <property type="entry name" value="HATPase_c"/>
    <property type="match status" value="1"/>
</dbReference>
<dbReference type="SMART" id="SM00388">
    <property type="entry name" value="HisKA"/>
    <property type="match status" value="1"/>
</dbReference>
<dbReference type="EMBL" id="JACJVQ010000006">
    <property type="protein sequence ID" value="MBB6634059.1"/>
    <property type="molecule type" value="Genomic_DNA"/>
</dbReference>
<keyword evidence="18" id="KW-1185">Reference proteome</keyword>
<evidence type="ECO:0000256" key="13">
    <source>
        <dbReference type="ARBA" id="ARBA00023136"/>
    </source>
</evidence>
<dbReference type="SUPFAM" id="SSF47384">
    <property type="entry name" value="Homodimeric domain of signal transducing histidine kinase"/>
    <property type="match status" value="1"/>
</dbReference>
<dbReference type="GO" id="GO:0005886">
    <property type="term" value="C:plasma membrane"/>
    <property type="evidence" value="ECO:0007669"/>
    <property type="project" value="UniProtKB-SubCell"/>
</dbReference>
<dbReference type="SUPFAM" id="SSF158472">
    <property type="entry name" value="HAMP domain-like"/>
    <property type="match status" value="1"/>
</dbReference>
<keyword evidence="12" id="KW-0902">Two-component regulatory system</keyword>
<dbReference type="CDD" id="cd06225">
    <property type="entry name" value="HAMP"/>
    <property type="match status" value="1"/>
</dbReference>
<evidence type="ECO:0000259" key="16">
    <source>
        <dbReference type="PROSITE" id="PS50885"/>
    </source>
</evidence>
<dbReference type="PANTHER" id="PTHR45528:SF1">
    <property type="entry name" value="SENSOR HISTIDINE KINASE CPXA"/>
    <property type="match status" value="1"/>
</dbReference>
<dbReference type="InterPro" id="IPR036097">
    <property type="entry name" value="HisK_dim/P_sf"/>
</dbReference>
<comment type="catalytic activity">
    <reaction evidence="1">
        <text>ATP + protein L-histidine = ADP + protein N-phospho-L-histidine.</text>
        <dbReference type="EC" id="2.7.13.3"/>
    </reaction>
</comment>
<evidence type="ECO:0000256" key="2">
    <source>
        <dbReference type="ARBA" id="ARBA00004651"/>
    </source>
</evidence>
<evidence type="ECO:0000256" key="11">
    <source>
        <dbReference type="ARBA" id="ARBA00022989"/>
    </source>
</evidence>
<dbReference type="EC" id="2.7.13.3" evidence="3"/>
<dbReference type="InterPro" id="IPR005467">
    <property type="entry name" value="His_kinase_dom"/>
</dbReference>
<dbReference type="Pfam" id="PF00672">
    <property type="entry name" value="HAMP"/>
    <property type="match status" value="1"/>
</dbReference>
<protein>
    <recommendedName>
        <fullName evidence="3">histidine kinase</fullName>
        <ecNumber evidence="3">2.7.13.3</ecNumber>
    </recommendedName>
</protein>
<dbReference type="InterPro" id="IPR050398">
    <property type="entry name" value="HssS/ArlS-like"/>
</dbReference>
<dbReference type="InterPro" id="IPR003594">
    <property type="entry name" value="HATPase_dom"/>
</dbReference>
<evidence type="ECO:0000256" key="14">
    <source>
        <dbReference type="SAM" id="Phobius"/>
    </source>
</evidence>
<evidence type="ECO:0000256" key="7">
    <source>
        <dbReference type="ARBA" id="ARBA00022692"/>
    </source>
</evidence>
<dbReference type="AlphaFoldDB" id="A0A841SSV7"/>
<comment type="subcellular location">
    <subcellularLocation>
        <location evidence="2">Cell membrane</location>
        <topology evidence="2">Multi-pass membrane protein</topology>
    </subcellularLocation>
</comment>
<evidence type="ECO:0000256" key="3">
    <source>
        <dbReference type="ARBA" id="ARBA00012438"/>
    </source>
</evidence>
<keyword evidence="8" id="KW-0547">Nucleotide-binding</keyword>
<keyword evidence="7 14" id="KW-0812">Transmembrane</keyword>
<feature type="domain" description="Histidine kinase" evidence="15">
    <location>
        <begin position="244"/>
        <end position="437"/>
    </location>
</feature>
<evidence type="ECO:0000259" key="15">
    <source>
        <dbReference type="PROSITE" id="PS50109"/>
    </source>
</evidence>
<evidence type="ECO:0000256" key="5">
    <source>
        <dbReference type="ARBA" id="ARBA00022553"/>
    </source>
</evidence>
<dbReference type="SMART" id="SM00304">
    <property type="entry name" value="HAMP"/>
    <property type="match status" value="1"/>
</dbReference>
<dbReference type="Gene3D" id="6.10.340.10">
    <property type="match status" value="1"/>
</dbReference>
<dbReference type="Proteomes" id="UP000535838">
    <property type="component" value="Unassembled WGS sequence"/>
</dbReference>
<keyword evidence="6" id="KW-0808">Transferase</keyword>